<evidence type="ECO:0008006" key="4">
    <source>
        <dbReference type="Google" id="ProtNLM"/>
    </source>
</evidence>
<dbReference type="RefSeq" id="WP_035481502.1">
    <property type="nucleotide sequence ID" value="NZ_CADFGL010000003.1"/>
</dbReference>
<dbReference type="Proteomes" id="UP000494249">
    <property type="component" value="Unassembled WGS sequence"/>
</dbReference>
<dbReference type="Gene3D" id="3.40.50.1820">
    <property type="entry name" value="alpha/beta hydrolase"/>
    <property type="match status" value="1"/>
</dbReference>
<evidence type="ECO:0000313" key="3">
    <source>
        <dbReference type="Proteomes" id="UP000494249"/>
    </source>
</evidence>
<dbReference type="PANTHER" id="PTHR34853:SF1">
    <property type="entry name" value="LIPASE 5"/>
    <property type="match status" value="1"/>
</dbReference>
<dbReference type="GO" id="GO:0004806">
    <property type="term" value="F:triacylglycerol lipase activity"/>
    <property type="evidence" value="ECO:0007669"/>
    <property type="project" value="InterPro"/>
</dbReference>
<reference evidence="2 3" key="1">
    <citation type="submission" date="2020-04" db="EMBL/GenBank/DDBJ databases">
        <authorList>
            <person name="De Canck E."/>
        </authorList>
    </citation>
    <scope>NUCLEOTIDE SEQUENCE [LARGE SCALE GENOMIC DNA]</scope>
    <source>
        <strain evidence="2 3">LMG 22037</strain>
    </source>
</reference>
<gene>
    <name evidence="2" type="ORF">LMG22037_00605</name>
</gene>
<protein>
    <recommendedName>
        <fullName evidence="4">Peptidase S9 prolyl oligopeptidase catalytic domain-containing protein</fullName>
    </recommendedName>
</protein>
<feature type="signal peptide" evidence="1">
    <location>
        <begin position="1"/>
        <end position="26"/>
    </location>
</feature>
<dbReference type="InterPro" id="IPR029058">
    <property type="entry name" value="AB_hydrolase_fold"/>
</dbReference>
<dbReference type="AlphaFoldDB" id="A0A6J5A5G1"/>
<keyword evidence="1" id="KW-0732">Signal</keyword>
<dbReference type="EMBL" id="CADIKB010000002">
    <property type="protein sequence ID" value="CAB3646139.1"/>
    <property type="molecule type" value="Genomic_DNA"/>
</dbReference>
<organism evidence="2 3">
    <name type="scientific">Paraburkholderia phenoliruptrix</name>
    <dbReference type="NCBI Taxonomy" id="252970"/>
    <lineage>
        <taxon>Bacteria</taxon>
        <taxon>Pseudomonadati</taxon>
        <taxon>Pseudomonadota</taxon>
        <taxon>Betaproteobacteria</taxon>
        <taxon>Burkholderiales</taxon>
        <taxon>Burkholderiaceae</taxon>
        <taxon>Paraburkholderia</taxon>
    </lineage>
</organism>
<feature type="chain" id="PRO_5026938542" description="Peptidase S9 prolyl oligopeptidase catalytic domain-containing protein" evidence="1">
    <location>
        <begin position="27"/>
        <end position="538"/>
    </location>
</feature>
<dbReference type="InterPro" id="IPR005152">
    <property type="entry name" value="Lipase_secreted"/>
</dbReference>
<dbReference type="SUPFAM" id="SSF53474">
    <property type="entry name" value="alpha/beta-Hydrolases"/>
    <property type="match status" value="1"/>
</dbReference>
<name>A0A6J5A5G1_9BURK</name>
<dbReference type="PANTHER" id="PTHR34853">
    <property type="match status" value="1"/>
</dbReference>
<dbReference type="GO" id="GO:0016042">
    <property type="term" value="P:lipid catabolic process"/>
    <property type="evidence" value="ECO:0007669"/>
    <property type="project" value="InterPro"/>
</dbReference>
<accession>A0A6J5A5G1</accession>
<evidence type="ECO:0000313" key="2">
    <source>
        <dbReference type="EMBL" id="CAB3646139.1"/>
    </source>
</evidence>
<sequence length="538" mass="55748">MPQPIRATALVLLSCVALTIGTRAQAGSNCDHACRARGQLLDHRVTLRLSAAALSDVLASSPSGQQLMQMAGAPVCGVQVVYFRYRTIGGAGEAATASAALMIPQGESRTCSGPRPLMLYAHGTTAYSQYNLADITRTDPNNEGAGEGLSVAAMYAAHGYIVAASNYAGYAGSDLPYHPYLNAEQQSADMIDALHAARIVMKDSGATAAARENGKLFITGYSQGGFVALATHRALQAAGVSVTASAPGSGPYALAATADAITAGQVALGSTLFTTLAVTGYQRAYKNLYRQPAEFFEAAYAPHIEHLLPSAQSLDTLFSQGSLPPSHLFSSTPPGPQFASLTPPAAPSLTPPAFAPLFAAGFGDANLVRNSYRRALLEDAAAHPDGAFPDATPALAPAANSMQPLRQAFRRNDLRNWVPKAPVLLCGGAADPMVFFFNTRMEEAYWLKAKVPAGLTSVLDVDSAAGGPDDPFAAIKQGFAGAKAAVAREAVAAGAKDGGASAVLRAYHGELVAGFCMIAARAFFDGFEASLLSVSAMR</sequence>
<proteinExistence type="predicted"/>
<evidence type="ECO:0000256" key="1">
    <source>
        <dbReference type="SAM" id="SignalP"/>
    </source>
</evidence>